<sequence>MTIPPPVLLLAGIALGQCLAMALAWGLQRKTGQSGWVDACWSFATGAGGLTASLFPLDDAPLTARQALVGTLIALWSLRLGLHIVKRTRGGGDDPRYADLRRAWGPRAASRMFLFLQSQALAAAVLTVTLYAAARNPAPGLGVWDGVGVLLLLAGVLGEGVADAQLARFRRRADAHGRVCDAGLWRWSRHPNYFFEWLGWLAYPCFALAPGPLAGVDGVWAWGWLAFSGPAIMYVLLVHVSGIPLLEAHMARSRGAAFTDYRQRTSAFFPWPPRTPD</sequence>
<dbReference type="EMBL" id="JACIIZ010000006">
    <property type="protein sequence ID" value="MBB6251860.1"/>
    <property type="molecule type" value="Genomic_DNA"/>
</dbReference>
<feature type="transmembrane region" description="Helical" evidence="1">
    <location>
        <begin position="194"/>
        <end position="213"/>
    </location>
</feature>
<dbReference type="PROSITE" id="PS50244">
    <property type="entry name" value="S5A_REDUCTASE"/>
    <property type="match status" value="1"/>
</dbReference>
<evidence type="ECO:0000313" key="2">
    <source>
        <dbReference type="EMBL" id="MBB6251860.1"/>
    </source>
</evidence>
<reference evidence="2 3" key="1">
    <citation type="submission" date="2020-08" db="EMBL/GenBank/DDBJ databases">
        <title>Genomic Encyclopedia of Type Strains, Phase IV (KMG-IV): sequencing the most valuable type-strain genomes for metagenomic binning, comparative biology and taxonomic classification.</title>
        <authorList>
            <person name="Goeker M."/>
        </authorList>
    </citation>
    <scope>NUCLEOTIDE SEQUENCE [LARGE SCALE GENOMIC DNA]</scope>
    <source>
        <strain evidence="2 3">DSM 22198</strain>
    </source>
</reference>
<protein>
    <submittedName>
        <fullName evidence="2">Steroid 5-alpha reductase family enzyme</fullName>
    </submittedName>
</protein>
<dbReference type="Pfam" id="PF06966">
    <property type="entry name" value="DUF1295"/>
    <property type="match status" value="1"/>
</dbReference>
<dbReference type="PANTHER" id="PTHR32251:SF17">
    <property type="entry name" value="STEROID 5-ALPHA REDUCTASE C-TERMINAL DOMAIN-CONTAINING PROTEIN"/>
    <property type="match status" value="1"/>
</dbReference>
<keyword evidence="3" id="KW-1185">Reference proteome</keyword>
<feature type="transmembrane region" description="Helical" evidence="1">
    <location>
        <begin position="6"/>
        <end position="27"/>
    </location>
</feature>
<feature type="transmembrane region" description="Helical" evidence="1">
    <location>
        <begin position="112"/>
        <end position="134"/>
    </location>
</feature>
<dbReference type="InterPro" id="IPR010721">
    <property type="entry name" value="UstE-like"/>
</dbReference>
<dbReference type="Gene3D" id="1.20.120.1630">
    <property type="match status" value="1"/>
</dbReference>
<dbReference type="AlphaFoldDB" id="A0A7X0AZF6"/>
<dbReference type="Proteomes" id="UP000539175">
    <property type="component" value="Unassembled WGS sequence"/>
</dbReference>
<evidence type="ECO:0000256" key="1">
    <source>
        <dbReference type="SAM" id="Phobius"/>
    </source>
</evidence>
<evidence type="ECO:0000313" key="3">
    <source>
        <dbReference type="Proteomes" id="UP000539175"/>
    </source>
</evidence>
<feature type="transmembrane region" description="Helical" evidence="1">
    <location>
        <begin position="219"/>
        <end position="246"/>
    </location>
</feature>
<feature type="transmembrane region" description="Helical" evidence="1">
    <location>
        <begin position="140"/>
        <end position="162"/>
    </location>
</feature>
<dbReference type="GO" id="GO:0016020">
    <property type="term" value="C:membrane"/>
    <property type="evidence" value="ECO:0007669"/>
    <property type="project" value="TreeGrafter"/>
</dbReference>
<comment type="caution">
    <text evidence="2">The sequence shown here is derived from an EMBL/GenBank/DDBJ whole genome shotgun (WGS) entry which is preliminary data.</text>
</comment>
<keyword evidence="1" id="KW-1133">Transmembrane helix</keyword>
<gene>
    <name evidence="2" type="ORF">FHS74_002420</name>
</gene>
<name>A0A7X0AZF6_9PROT</name>
<dbReference type="RefSeq" id="WP_184800697.1">
    <property type="nucleotide sequence ID" value="NZ_JACIIZ010000006.1"/>
</dbReference>
<accession>A0A7X0AZF6</accession>
<proteinExistence type="predicted"/>
<dbReference type="PANTHER" id="PTHR32251">
    <property type="entry name" value="3-OXO-5-ALPHA-STEROID 4-DEHYDROGENASE"/>
    <property type="match status" value="1"/>
</dbReference>
<organism evidence="2 3">
    <name type="scientific">Nitrospirillum iridis</name>
    <dbReference type="NCBI Taxonomy" id="765888"/>
    <lineage>
        <taxon>Bacteria</taxon>
        <taxon>Pseudomonadati</taxon>
        <taxon>Pseudomonadota</taxon>
        <taxon>Alphaproteobacteria</taxon>
        <taxon>Rhodospirillales</taxon>
        <taxon>Azospirillaceae</taxon>
        <taxon>Nitrospirillum</taxon>
    </lineage>
</organism>
<keyword evidence="1" id="KW-0812">Transmembrane</keyword>
<keyword evidence="1" id="KW-0472">Membrane</keyword>